<evidence type="ECO:0000313" key="10">
    <source>
        <dbReference type="RefSeq" id="XP_012881116.1"/>
    </source>
</evidence>
<feature type="transmembrane region" description="Helical" evidence="8">
    <location>
        <begin position="407"/>
        <end position="428"/>
    </location>
</feature>
<name>A0A1S3FX30_DIPOR</name>
<reference evidence="10" key="1">
    <citation type="submission" date="2025-08" db="UniProtKB">
        <authorList>
            <consortium name="RefSeq"/>
        </authorList>
    </citation>
    <scope>IDENTIFICATION</scope>
    <source>
        <tissue evidence="10">Kidney</tissue>
    </source>
</reference>
<evidence type="ECO:0000256" key="5">
    <source>
        <dbReference type="ARBA" id="ARBA00022989"/>
    </source>
</evidence>
<evidence type="ECO:0000256" key="3">
    <source>
        <dbReference type="ARBA" id="ARBA00022448"/>
    </source>
</evidence>
<evidence type="ECO:0000256" key="8">
    <source>
        <dbReference type="SAM" id="Phobius"/>
    </source>
</evidence>
<dbReference type="CTD" id="55315"/>
<dbReference type="AlphaFoldDB" id="A0A1S3FX30"/>
<comment type="similarity">
    <text evidence="2">Belongs to the SLC29A/ENT transporter (TC 2.A.57) family.</text>
</comment>
<feature type="compositionally biased region" description="Low complexity" evidence="7">
    <location>
        <begin position="270"/>
        <end position="282"/>
    </location>
</feature>
<dbReference type="PANTHER" id="PTHR10332">
    <property type="entry name" value="EQUILIBRATIVE NUCLEOSIDE TRANSPORTER"/>
    <property type="match status" value="1"/>
</dbReference>
<dbReference type="GeneID" id="105992675"/>
<feature type="transmembrane region" description="Helical" evidence="8">
    <location>
        <begin position="98"/>
        <end position="118"/>
    </location>
</feature>
<evidence type="ECO:0000256" key="6">
    <source>
        <dbReference type="ARBA" id="ARBA00023136"/>
    </source>
</evidence>
<evidence type="ECO:0000256" key="4">
    <source>
        <dbReference type="ARBA" id="ARBA00022692"/>
    </source>
</evidence>
<keyword evidence="4 8" id="KW-0812">Transmembrane</keyword>
<feature type="transmembrane region" description="Helical" evidence="8">
    <location>
        <begin position="330"/>
        <end position="349"/>
    </location>
</feature>
<feature type="transmembrane region" description="Helical" evidence="8">
    <location>
        <begin position="222"/>
        <end position="243"/>
    </location>
</feature>
<evidence type="ECO:0000256" key="1">
    <source>
        <dbReference type="ARBA" id="ARBA00004424"/>
    </source>
</evidence>
<comment type="subcellular location">
    <subcellularLocation>
        <location evidence="1">Apical cell membrane</location>
        <topology evidence="1">Multi-pass membrane protein</topology>
    </subcellularLocation>
</comment>
<feature type="transmembrane region" description="Helical" evidence="8">
    <location>
        <begin position="440"/>
        <end position="463"/>
    </location>
</feature>
<sequence>MYHTSNSTYRLASGSIQASQDTLPEKLLDHHTPGLPRPEDHFNGTYLIFFSLGIGSLLPWNFFITAKEYWAFKFRNSSSLTSGKDLEDSDILNYFESYLAIASTVPSLLCLMANFLLVNRAPVHVRVLTSLTIMLAVFMVMIALVKVDTSSWTRGFFTVTIVSVVIVSSSSTIFSSSIFGLTGFFPMRNSQAMISGGAMGGALSAVALMVDLAVSRDVQESAVAFFLIAAIFLGLCMGLYLLLPRLEYARYYMRPAHPVHIFSGEEELPQDSPSSPLLLPRSQESHTPPLRPILKKTAGLGFCIIYIFFISSLIFPAISTNIESLHKASGSPWTTKFFVPLTVFLLYNFADLCGRQITAWIQVPGPKSKVLPGLVFLRTCLVPLFMLCNYQPRTHLTTMLFQSDVYPMLFTCLLGLSHGYLSTLALIYGPKIVPRELAEATGVVMSFYPIAGLALGTSCSAVLEHLI</sequence>
<gene>
    <name evidence="10" type="primary">Slc29a3</name>
</gene>
<feature type="region of interest" description="Disordered" evidence="7">
    <location>
        <begin position="266"/>
        <end position="286"/>
    </location>
</feature>
<dbReference type="GO" id="GO:0005337">
    <property type="term" value="F:nucleoside transmembrane transporter activity"/>
    <property type="evidence" value="ECO:0007669"/>
    <property type="project" value="InterPro"/>
</dbReference>
<feature type="transmembrane region" description="Helical" evidence="8">
    <location>
        <begin position="46"/>
        <end position="64"/>
    </location>
</feature>
<feature type="transmembrane region" description="Helical" evidence="8">
    <location>
        <begin position="156"/>
        <end position="185"/>
    </location>
</feature>
<evidence type="ECO:0000256" key="2">
    <source>
        <dbReference type="ARBA" id="ARBA00007965"/>
    </source>
</evidence>
<dbReference type="PRINTS" id="PR01130">
    <property type="entry name" value="DERENTRNSPRT"/>
</dbReference>
<dbReference type="PIRSF" id="PIRSF016379">
    <property type="entry name" value="ENT"/>
    <property type="match status" value="1"/>
</dbReference>
<keyword evidence="6 8" id="KW-0472">Membrane</keyword>
<keyword evidence="9" id="KW-1185">Reference proteome</keyword>
<dbReference type="RefSeq" id="XP_012881116.1">
    <property type="nucleotide sequence ID" value="XM_013025662.1"/>
</dbReference>
<feature type="transmembrane region" description="Helical" evidence="8">
    <location>
        <begin position="125"/>
        <end position="144"/>
    </location>
</feature>
<dbReference type="SUPFAM" id="SSF103473">
    <property type="entry name" value="MFS general substrate transporter"/>
    <property type="match status" value="1"/>
</dbReference>
<dbReference type="Pfam" id="PF01733">
    <property type="entry name" value="Nucleoside_tran"/>
    <property type="match status" value="1"/>
</dbReference>
<feature type="transmembrane region" description="Helical" evidence="8">
    <location>
        <begin position="192"/>
        <end position="210"/>
    </location>
</feature>
<proteinExistence type="inferred from homology"/>
<evidence type="ECO:0000256" key="7">
    <source>
        <dbReference type="SAM" id="MobiDB-lite"/>
    </source>
</evidence>
<dbReference type="PANTHER" id="PTHR10332:SF17">
    <property type="entry name" value="EQUILIBRATIVE NUCLEOSIDE TRANSPORTER 3"/>
    <property type="match status" value="1"/>
</dbReference>
<dbReference type="GO" id="GO:0005794">
    <property type="term" value="C:Golgi apparatus"/>
    <property type="evidence" value="ECO:0007669"/>
    <property type="project" value="TreeGrafter"/>
</dbReference>
<dbReference type="GO" id="GO:0016324">
    <property type="term" value="C:apical plasma membrane"/>
    <property type="evidence" value="ECO:0007669"/>
    <property type="project" value="UniProtKB-SubCell"/>
</dbReference>
<dbReference type="InterPro" id="IPR002259">
    <property type="entry name" value="Eqnu_transpt"/>
</dbReference>
<accession>A0A1S3FX30</accession>
<evidence type="ECO:0000313" key="9">
    <source>
        <dbReference type="Proteomes" id="UP000081671"/>
    </source>
</evidence>
<keyword evidence="3" id="KW-0813">Transport</keyword>
<dbReference type="InterPro" id="IPR036259">
    <property type="entry name" value="MFS_trans_sf"/>
</dbReference>
<dbReference type="OrthoDB" id="46396at2759"/>
<dbReference type="Proteomes" id="UP000081671">
    <property type="component" value="Unplaced"/>
</dbReference>
<feature type="transmembrane region" description="Helical" evidence="8">
    <location>
        <begin position="298"/>
        <end position="318"/>
    </location>
</feature>
<organism evidence="9 10">
    <name type="scientific">Dipodomys ordii</name>
    <name type="common">Ord's kangaroo rat</name>
    <dbReference type="NCBI Taxonomy" id="10020"/>
    <lineage>
        <taxon>Eukaryota</taxon>
        <taxon>Metazoa</taxon>
        <taxon>Chordata</taxon>
        <taxon>Craniata</taxon>
        <taxon>Vertebrata</taxon>
        <taxon>Euteleostomi</taxon>
        <taxon>Mammalia</taxon>
        <taxon>Eutheria</taxon>
        <taxon>Euarchontoglires</taxon>
        <taxon>Glires</taxon>
        <taxon>Rodentia</taxon>
        <taxon>Castorimorpha</taxon>
        <taxon>Heteromyidae</taxon>
        <taxon>Dipodomyinae</taxon>
        <taxon>Dipodomys</taxon>
    </lineage>
</organism>
<protein>
    <submittedName>
        <fullName evidence="10">Equilibrative nucleoside transporter 3 isoform X2</fullName>
    </submittedName>
</protein>
<feature type="transmembrane region" description="Helical" evidence="8">
    <location>
        <begin position="370"/>
        <end position="387"/>
    </location>
</feature>
<keyword evidence="5 8" id="KW-1133">Transmembrane helix</keyword>